<evidence type="ECO:0000256" key="5">
    <source>
        <dbReference type="ARBA" id="ARBA00022692"/>
    </source>
</evidence>
<keyword evidence="5 12" id="KW-0812">Transmembrane</keyword>
<keyword evidence="4" id="KW-0349">Heme</keyword>
<evidence type="ECO:0000256" key="1">
    <source>
        <dbReference type="ARBA" id="ARBA00001971"/>
    </source>
</evidence>
<evidence type="ECO:0000256" key="6">
    <source>
        <dbReference type="ARBA" id="ARBA00022723"/>
    </source>
</evidence>
<evidence type="ECO:0000256" key="2">
    <source>
        <dbReference type="ARBA" id="ARBA00004167"/>
    </source>
</evidence>
<keyword evidence="7 12" id="KW-1133">Transmembrane helix</keyword>
<comment type="similarity">
    <text evidence="3">Belongs to the cytochrome P450 family.</text>
</comment>
<dbReference type="Pfam" id="PF00067">
    <property type="entry name" value="p450"/>
    <property type="match status" value="1"/>
</dbReference>
<dbReference type="InterPro" id="IPR001128">
    <property type="entry name" value="Cyt_P450"/>
</dbReference>
<evidence type="ECO:0000313" key="14">
    <source>
        <dbReference type="Proteomes" id="UP000559256"/>
    </source>
</evidence>
<keyword evidence="14" id="KW-1185">Reference proteome</keyword>
<dbReference type="PANTHER" id="PTHR46300:SF2">
    <property type="entry name" value="CYTOCHROME P450 MONOOXYGENASE ALNH-RELATED"/>
    <property type="match status" value="1"/>
</dbReference>
<comment type="caution">
    <text evidence="13">The sequence shown here is derived from an EMBL/GenBank/DDBJ whole genome shotgun (WGS) entry which is preliminary data.</text>
</comment>
<dbReference type="OrthoDB" id="1055148at2759"/>
<dbReference type="InterPro" id="IPR050364">
    <property type="entry name" value="Cytochrome_P450_fung"/>
</dbReference>
<evidence type="ECO:0000256" key="10">
    <source>
        <dbReference type="ARBA" id="ARBA00023033"/>
    </source>
</evidence>
<evidence type="ECO:0000256" key="3">
    <source>
        <dbReference type="ARBA" id="ARBA00010617"/>
    </source>
</evidence>
<dbReference type="GO" id="GO:0020037">
    <property type="term" value="F:heme binding"/>
    <property type="evidence" value="ECO:0007669"/>
    <property type="project" value="InterPro"/>
</dbReference>
<dbReference type="GO" id="GO:0016705">
    <property type="term" value="F:oxidoreductase activity, acting on paired donors, with incorporation or reduction of molecular oxygen"/>
    <property type="evidence" value="ECO:0007669"/>
    <property type="project" value="InterPro"/>
</dbReference>
<reference evidence="13 14" key="1">
    <citation type="journal article" date="2020" name="ISME J.">
        <title>Uncovering the hidden diversity of litter-decomposition mechanisms in mushroom-forming fungi.</title>
        <authorList>
            <person name="Floudas D."/>
            <person name="Bentzer J."/>
            <person name="Ahren D."/>
            <person name="Johansson T."/>
            <person name="Persson P."/>
            <person name="Tunlid A."/>
        </authorList>
    </citation>
    <scope>NUCLEOTIDE SEQUENCE [LARGE SCALE GENOMIC DNA]</scope>
    <source>
        <strain evidence="13 14">CBS 291.85</strain>
    </source>
</reference>
<dbReference type="Proteomes" id="UP000559256">
    <property type="component" value="Unassembled WGS sequence"/>
</dbReference>
<evidence type="ECO:0000256" key="4">
    <source>
        <dbReference type="ARBA" id="ARBA00022617"/>
    </source>
</evidence>
<gene>
    <name evidence="13" type="ORF">D9758_002017</name>
</gene>
<keyword evidence="11 12" id="KW-0472">Membrane</keyword>
<feature type="transmembrane region" description="Helical" evidence="12">
    <location>
        <begin position="6"/>
        <end position="29"/>
    </location>
</feature>
<dbReference type="SUPFAM" id="SSF48264">
    <property type="entry name" value="Cytochrome P450"/>
    <property type="match status" value="1"/>
</dbReference>
<comment type="cofactor">
    <cofactor evidence="1">
        <name>heme</name>
        <dbReference type="ChEBI" id="CHEBI:30413"/>
    </cofactor>
</comment>
<organism evidence="13 14">
    <name type="scientific">Tetrapyrgos nigripes</name>
    <dbReference type="NCBI Taxonomy" id="182062"/>
    <lineage>
        <taxon>Eukaryota</taxon>
        <taxon>Fungi</taxon>
        <taxon>Dikarya</taxon>
        <taxon>Basidiomycota</taxon>
        <taxon>Agaricomycotina</taxon>
        <taxon>Agaricomycetes</taxon>
        <taxon>Agaricomycetidae</taxon>
        <taxon>Agaricales</taxon>
        <taxon>Marasmiineae</taxon>
        <taxon>Marasmiaceae</taxon>
        <taxon>Tetrapyrgos</taxon>
    </lineage>
</organism>
<dbReference type="AlphaFoldDB" id="A0A8H5GTE2"/>
<keyword evidence="10" id="KW-0503">Monooxygenase</keyword>
<dbReference type="InterPro" id="IPR036396">
    <property type="entry name" value="Cyt_P450_sf"/>
</dbReference>
<keyword evidence="9" id="KW-0408">Iron</keyword>
<evidence type="ECO:0000313" key="13">
    <source>
        <dbReference type="EMBL" id="KAF5370752.1"/>
    </source>
</evidence>
<evidence type="ECO:0008006" key="15">
    <source>
        <dbReference type="Google" id="ProtNLM"/>
    </source>
</evidence>
<protein>
    <recommendedName>
        <fullName evidence="15">Cytochrome P450</fullName>
    </recommendedName>
</protein>
<dbReference type="GO" id="GO:0004497">
    <property type="term" value="F:monooxygenase activity"/>
    <property type="evidence" value="ECO:0007669"/>
    <property type="project" value="UniProtKB-KW"/>
</dbReference>
<keyword evidence="6" id="KW-0479">Metal-binding</keyword>
<evidence type="ECO:0000256" key="7">
    <source>
        <dbReference type="ARBA" id="ARBA00022989"/>
    </source>
</evidence>
<evidence type="ECO:0000256" key="8">
    <source>
        <dbReference type="ARBA" id="ARBA00023002"/>
    </source>
</evidence>
<dbReference type="Gene3D" id="1.10.630.10">
    <property type="entry name" value="Cytochrome P450"/>
    <property type="match status" value="1"/>
</dbReference>
<comment type="subcellular location">
    <subcellularLocation>
        <location evidence="2">Membrane</location>
        <topology evidence="2">Single-pass membrane protein</topology>
    </subcellularLocation>
</comment>
<accession>A0A8H5GTE2</accession>
<dbReference type="EMBL" id="JAACJM010000010">
    <property type="protein sequence ID" value="KAF5370752.1"/>
    <property type="molecule type" value="Genomic_DNA"/>
</dbReference>
<sequence length="277" mass="31289">MSLLSMLPLFTGYELAVALIAIAIAYLVIPFRRNRLPPGPRPLPMLGNVHQIPTTAPEEGFARWGEDYGSIVHAKIFNTSLIILSTVESAQDLLDKRGTIYSDRPRLVLLNELMGWYNASTHVRYGPRFRKHRRFIHQTFNQQAVRFLRPVQEKESLKLVRGFVESPEKFTQHIRRFAAATIMKVTYGVDVTSVDDPFVLLAERAGTLTVQSGTPAATLVDFFPILKYIPDWAPLAGFKRNARVVKEAVDNMMNVPFQAVKDQMVGSHNLLLRESSV</sequence>
<keyword evidence="8" id="KW-0560">Oxidoreductase</keyword>
<evidence type="ECO:0000256" key="9">
    <source>
        <dbReference type="ARBA" id="ARBA00023004"/>
    </source>
</evidence>
<proteinExistence type="inferred from homology"/>
<name>A0A8H5GTE2_9AGAR</name>
<dbReference type="GO" id="GO:0005506">
    <property type="term" value="F:iron ion binding"/>
    <property type="evidence" value="ECO:0007669"/>
    <property type="project" value="InterPro"/>
</dbReference>
<evidence type="ECO:0000256" key="11">
    <source>
        <dbReference type="ARBA" id="ARBA00023136"/>
    </source>
</evidence>
<dbReference type="GO" id="GO:0016020">
    <property type="term" value="C:membrane"/>
    <property type="evidence" value="ECO:0007669"/>
    <property type="project" value="UniProtKB-SubCell"/>
</dbReference>
<dbReference type="PANTHER" id="PTHR46300">
    <property type="entry name" value="P450, PUTATIVE (EUROFUNG)-RELATED-RELATED"/>
    <property type="match status" value="1"/>
</dbReference>
<evidence type="ECO:0000256" key="12">
    <source>
        <dbReference type="SAM" id="Phobius"/>
    </source>
</evidence>